<dbReference type="EMBL" id="JAEUBG010002357">
    <property type="protein sequence ID" value="KAH3684696.1"/>
    <property type="molecule type" value="Genomic_DNA"/>
</dbReference>
<dbReference type="Pfam" id="PF00646">
    <property type="entry name" value="F-box"/>
    <property type="match status" value="1"/>
</dbReference>
<evidence type="ECO:0000259" key="1">
    <source>
        <dbReference type="PROSITE" id="PS50181"/>
    </source>
</evidence>
<dbReference type="InterPro" id="IPR001810">
    <property type="entry name" value="F-box_dom"/>
</dbReference>
<proteinExistence type="predicted"/>
<dbReference type="PROSITE" id="PS50181">
    <property type="entry name" value="FBOX"/>
    <property type="match status" value="1"/>
</dbReference>
<accession>A0A9P8TND8</accession>
<reference evidence="2" key="1">
    <citation type="journal article" date="2021" name="Open Biol.">
        <title>Shared evolutionary footprints suggest mitochondrial oxidative damage underlies multiple complex I losses in fungi.</title>
        <authorList>
            <person name="Schikora-Tamarit M.A."/>
            <person name="Marcet-Houben M."/>
            <person name="Nosek J."/>
            <person name="Gabaldon T."/>
        </authorList>
    </citation>
    <scope>NUCLEOTIDE SEQUENCE</scope>
    <source>
        <strain evidence="2">CBS2887</strain>
    </source>
</reference>
<feature type="domain" description="F-box" evidence="1">
    <location>
        <begin position="31"/>
        <end position="80"/>
    </location>
</feature>
<evidence type="ECO:0000313" key="2">
    <source>
        <dbReference type="EMBL" id="KAH3684696.1"/>
    </source>
</evidence>
<reference evidence="2" key="2">
    <citation type="submission" date="2021-01" db="EMBL/GenBank/DDBJ databases">
        <authorList>
            <person name="Schikora-Tamarit M.A."/>
        </authorList>
    </citation>
    <scope>NUCLEOTIDE SEQUENCE</scope>
    <source>
        <strain evidence="2">CBS2887</strain>
    </source>
</reference>
<comment type="caution">
    <text evidence="2">The sequence shown here is derived from an EMBL/GenBank/DDBJ whole genome shotgun (WGS) entry which is preliminary data.</text>
</comment>
<evidence type="ECO:0000313" key="3">
    <source>
        <dbReference type="Proteomes" id="UP000774326"/>
    </source>
</evidence>
<sequence length="120" mass="13886">MLDKLPVELLQEISQSLSLSTQYQLTLTSHSTMLDKLPVELLQEISQSLSLSTQYQLTLTSHSVRNVIQPYLTKSIFKRQVRPRSNLFELPSLICLDNPAFNDIDPREAHWFKNKRAIVF</sequence>
<gene>
    <name evidence="2" type="ORF">WICPIJ_004331</name>
</gene>
<protein>
    <recommendedName>
        <fullName evidence="1">F-box domain-containing protein</fullName>
    </recommendedName>
</protein>
<name>A0A9P8TND8_WICPI</name>
<dbReference type="AlphaFoldDB" id="A0A9P8TND8"/>
<dbReference type="Proteomes" id="UP000774326">
    <property type="component" value="Unassembled WGS sequence"/>
</dbReference>
<organism evidence="2 3">
    <name type="scientific">Wickerhamomyces pijperi</name>
    <name type="common">Yeast</name>
    <name type="synonym">Pichia pijperi</name>
    <dbReference type="NCBI Taxonomy" id="599730"/>
    <lineage>
        <taxon>Eukaryota</taxon>
        <taxon>Fungi</taxon>
        <taxon>Dikarya</taxon>
        <taxon>Ascomycota</taxon>
        <taxon>Saccharomycotina</taxon>
        <taxon>Saccharomycetes</taxon>
        <taxon>Phaffomycetales</taxon>
        <taxon>Wickerhamomycetaceae</taxon>
        <taxon>Wickerhamomyces</taxon>
    </lineage>
</organism>
<keyword evidence="3" id="KW-1185">Reference proteome</keyword>